<keyword evidence="2" id="KW-1185">Reference proteome</keyword>
<dbReference type="AlphaFoldDB" id="A0A3N4J7A4"/>
<dbReference type="Proteomes" id="UP000276215">
    <property type="component" value="Unassembled WGS sequence"/>
</dbReference>
<accession>A0A3N4J7A4</accession>
<sequence length="157" mass="17828">MDCDRTLWIISKNNKGNIQLYRRQMSMHLSSGRYHFHPLQEHAEQYLQNSNICNVAPLEPTKQSIYNSSPLLGSHMKTSGFSSLKRISIYLSSFMDLCMVLEDLLIDAAELRMIPSASPSYTTRGFLGHVPVPHTSQDMKRVDKSKSVFASIDSLTF</sequence>
<reference evidence="1 2" key="1">
    <citation type="journal article" date="2018" name="Nat. Ecol. Evol.">
        <title>Pezizomycetes genomes reveal the molecular basis of ectomycorrhizal truffle lifestyle.</title>
        <authorList>
            <person name="Murat C."/>
            <person name="Payen T."/>
            <person name="Noel B."/>
            <person name="Kuo A."/>
            <person name="Morin E."/>
            <person name="Chen J."/>
            <person name="Kohler A."/>
            <person name="Krizsan K."/>
            <person name="Balestrini R."/>
            <person name="Da Silva C."/>
            <person name="Montanini B."/>
            <person name="Hainaut M."/>
            <person name="Levati E."/>
            <person name="Barry K.W."/>
            <person name="Belfiori B."/>
            <person name="Cichocki N."/>
            <person name="Clum A."/>
            <person name="Dockter R.B."/>
            <person name="Fauchery L."/>
            <person name="Guy J."/>
            <person name="Iotti M."/>
            <person name="Le Tacon F."/>
            <person name="Lindquist E.A."/>
            <person name="Lipzen A."/>
            <person name="Malagnac F."/>
            <person name="Mello A."/>
            <person name="Molinier V."/>
            <person name="Miyauchi S."/>
            <person name="Poulain J."/>
            <person name="Riccioni C."/>
            <person name="Rubini A."/>
            <person name="Sitrit Y."/>
            <person name="Splivallo R."/>
            <person name="Traeger S."/>
            <person name="Wang M."/>
            <person name="Zifcakova L."/>
            <person name="Wipf D."/>
            <person name="Zambonelli A."/>
            <person name="Paolocci F."/>
            <person name="Nowrousian M."/>
            <person name="Ottonello S."/>
            <person name="Baldrian P."/>
            <person name="Spatafora J.W."/>
            <person name="Henrissat B."/>
            <person name="Nagy L.G."/>
            <person name="Aury J.M."/>
            <person name="Wincker P."/>
            <person name="Grigoriev I.V."/>
            <person name="Bonfante P."/>
            <person name="Martin F.M."/>
        </authorList>
    </citation>
    <scope>NUCLEOTIDE SEQUENCE [LARGE SCALE GENOMIC DNA]</scope>
    <source>
        <strain evidence="1 2">120613-1</strain>
    </source>
</reference>
<evidence type="ECO:0000313" key="2">
    <source>
        <dbReference type="Proteomes" id="UP000276215"/>
    </source>
</evidence>
<protein>
    <submittedName>
        <fullName evidence="1">Uncharacterized protein</fullName>
    </submittedName>
</protein>
<evidence type="ECO:0000313" key="1">
    <source>
        <dbReference type="EMBL" id="RPA94076.1"/>
    </source>
</evidence>
<proteinExistence type="predicted"/>
<dbReference type="EMBL" id="ML120443">
    <property type="protein sequence ID" value="RPA94076.1"/>
    <property type="molecule type" value="Genomic_DNA"/>
</dbReference>
<name>A0A3N4J7A4_9PEZI</name>
<gene>
    <name evidence="1" type="ORF">L873DRAFT_1793215</name>
</gene>
<organism evidence="1 2">
    <name type="scientific">Choiromyces venosus 120613-1</name>
    <dbReference type="NCBI Taxonomy" id="1336337"/>
    <lineage>
        <taxon>Eukaryota</taxon>
        <taxon>Fungi</taxon>
        <taxon>Dikarya</taxon>
        <taxon>Ascomycota</taxon>
        <taxon>Pezizomycotina</taxon>
        <taxon>Pezizomycetes</taxon>
        <taxon>Pezizales</taxon>
        <taxon>Tuberaceae</taxon>
        <taxon>Choiromyces</taxon>
    </lineage>
</organism>